<sequence>MSDTILTEVILPIAEELLEKQLIQKWFFIRYADPKHHLRLRFLVEHGISVSEIMNPIFEALQPLSQQDIVWKVQLDTYNRELERYGANTIELSESLFHFDSIATTKFLSLIEGDEGERLRWLYGLRAIDTLVKVFGYTIAQKLQLLEDLKIGFGKEFNMSRPLKKQLDDKYRKERAGIDEFMSFTQQSNPDYQPILDILEQFTCTVSPIAEKLLEIERKNQLQLSKNQLLNSYIHMLMNRLFKSKNRLNEMVCYDFLYRFYKSVYARQKKEAKLMVNS</sequence>
<feature type="domain" description="Thiopeptide-type bacteriocin biosynthesis" evidence="1">
    <location>
        <begin position="2"/>
        <end position="261"/>
    </location>
</feature>
<dbReference type="Pfam" id="PF14028">
    <property type="entry name" value="Lant_dehydr_C"/>
    <property type="match status" value="1"/>
</dbReference>
<dbReference type="NCBIfam" id="TIGR03891">
    <property type="entry name" value="thiopep_ocin"/>
    <property type="match status" value="1"/>
</dbReference>
<proteinExistence type="predicted"/>
<name>A0ABX1GPT9_9FLAO</name>
<dbReference type="InterPro" id="IPR023809">
    <property type="entry name" value="Thiopep_bacteriocin_synth_dom"/>
</dbReference>
<dbReference type="Proteomes" id="UP000718451">
    <property type="component" value="Unassembled WGS sequence"/>
</dbReference>
<protein>
    <recommendedName>
        <fullName evidence="1">Thiopeptide-type bacteriocin biosynthesis domain-containing protein</fullName>
    </recommendedName>
</protein>
<keyword evidence="3" id="KW-1185">Reference proteome</keyword>
<dbReference type="EMBL" id="JAAWWL010000001">
    <property type="protein sequence ID" value="NKI30792.1"/>
    <property type="molecule type" value="Genomic_DNA"/>
</dbReference>
<organism evidence="2 3">
    <name type="scientific">Croceivirga thetidis</name>
    <dbReference type="NCBI Taxonomy" id="2721623"/>
    <lineage>
        <taxon>Bacteria</taxon>
        <taxon>Pseudomonadati</taxon>
        <taxon>Bacteroidota</taxon>
        <taxon>Flavobacteriia</taxon>
        <taxon>Flavobacteriales</taxon>
        <taxon>Flavobacteriaceae</taxon>
        <taxon>Croceivirga</taxon>
    </lineage>
</organism>
<reference evidence="2 3" key="1">
    <citation type="submission" date="2020-04" db="EMBL/GenBank/DDBJ databases">
        <authorList>
            <person name="Yoon J."/>
        </authorList>
    </citation>
    <scope>NUCLEOTIDE SEQUENCE [LARGE SCALE GENOMIC DNA]</scope>
    <source>
        <strain evidence="2 3">DJ-13</strain>
    </source>
</reference>
<evidence type="ECO:0000259" key="1">
    <source>
        <dbReference type="Pfam" id="PF14028"/>
    </source>
</evidence>
<accession>A0ABX1GPT9</accession>
<gene>
    <name evidence="2" type="ORF">HCU67_02475</name>
</gene>
<evidence type="ECO:0000313" key="3">
    <source>
        <dbReference type="Proteomes" id="UP000718451"/>
    </source>
</evidence>
<comment type="caution">
    <text evidence="2">The sequence shown here is derived from an EMBL/GenBank/DDBJ whole genome shotgun (WGS) entry which is preliminary data.</text>
</comment>
<evidence type="ECO:0000313" key="2">
    <source>
        <dbReference type="EMBL" id="NKI30792.1"/>
    </source>
</evidence>